<dbReference type="Gene3D" id="2.40.360.20">
    <property type="match status" value="1"/>
</dbReference>
<protein>
    <recommendedName>
        <fullName evidence="9">HTH luxR-type domain-containing protein</fullName>
    </recommendedName>
</protein>
<evidence type="ECO:0000259" key="5">
    <source>
        <dbReference type="Pfam" id="PF04542"/>
    </source>
</evidence>
<dbReference type="CDD" id="cd06171">
    <property type="entry name" value="Sigma70_r4"/>
    <property type="match status" value="1"/>
</dbReference>
<dbReference type="GO" id="GO:0003677">
    <property type="term" value="F:DNA binding"/>
    <property type="evidence" value="ECO:0007669"/>
    <property type="project" value="InterPro"/>
</dbReference>
<evidence type="ECO:0000256" key="2">
    <source>
        <dbReference type="ARBA" id="ARBA00023015"/>
    </source>
</evidence>
<dbReference type="InterPro" id="IPR013324">
    <property type="entry name" value="RNA_pol_sigma_r3/r4-like"/>
</dbReference>
<dbReference type="InterPro" id="IPR014284">
    <property type="entry name" value="RNA_pol_sigma-70_dom"/>
</dbReference>
<dbReference type="AlphaFoldDB" id="A0A1F6C9Z5"/>
<comment type="similarity">
    <text evidence="1">Belongs to the sigma-70 factor family. ECF subfamily.</text>
</comment>
<evidence type="ECO:0000256" key="3">
    <source>
        <dbReference type="ARBA" id="ARBA00023082"/>
    </source>
</evidence>
<dbReference type="GO" id="GO:0016987">
    <property type="term" value="F:sigma factor activity"/>
    <property type="evidence" value="ECO:0007669"/>
    <property type="project" value="UniProtKB-KW"/>
</dbReference>
<reference evidence="7 8" key="1">
    <citation type="journal article" date="2016" name="Nat. Commun.">
        <title>Thousands of microbial genomes shed light on interconnected biogeochemical processes in an aquifer system.</title>
        <authorList>
            <person name="Anantharaman K."/>
            <person name="Brown C.T."/>
            <person name="Hug L.A."/>
            <person name="Sharon I."/>
            <person name="Castelle C.J."/>
            <person name="Probst A.J."/>
            <person name="Thomas B.C."/>
            <person name="Singh A."/>
            <person name="Wilkins M.J."/>
            <person name="Karaoz U."/>
            <person name="Brodie E.L."/>
            <person name="Williams K.H."/>
            <person name="Hubbard S.S."/>
            <person name="Banfield J.F."/>
        </authorList>
    </citation>
    <scope>NUCLEOTIDE SEQUENCE [LARGE SCALE GENOMIC DNA]</scope>
    <source>
        <strain evidence="8">RIFCSPLOWO2_12_FULL_64_10</strain>
    </source>
</reference>
<dbReference type="Proteomes" id="UP000178606">
    <property type="component" value="Unassembled WGS sequence"/>
</dbReference>
<proteinExistence type="inferred from homology"/>
<evidence type="ECO:0008006" key="9">
    <source>
        <dbReference type="Google" id="ProtNLM"/>
    </source>
</evidence>
<dbReference type="Gene3D" id="1.25.40.10">
    <property type="entry name" value="Tetratricopeptide repeat domain"/>
    <property type="match status" value="1"/>
</dbReference>
<evidence type="ECO:0000259" key="6">
    <source>
        <dbReference type="Pfam" id="PF08281"/>
    </source>
</evidence>
<dbReference type="GO" id="GO:0006352">
    <property type="term" value="P:DNA-templated transcription initiation"/>
    <property type="evidence" value="ECO:0007669"/>
    <property type="project" value="InterPro"/>
</dbReference>
<dbReference type="Pfam" id="PF08281">
    <property type="entry name" value="Sigma70_r4_2"/>
    <property type="match status" value="1"/>
</dbReference>
<dbReference type="Gene3D" id="1.10.1740.10">
    <property type="match status" value="1"/>
</dbReference>
<dbReference type="NCBIfam" id="TIGR02937">
    <property type="entry name" value="sigma70-ECF"/>
    <property type="match status" value="1"/>
</dbReference>
<name>A0A1F6C9Z5_HANXR</name>
<gene>
    <name evidence="7" type="ORF">A3F84_17355</name>
</gene>
<dbReference type="SUPFAM" id="SSF48452">
    <property type="entry name" value="TPR-like"/>
    <property type="match status" value="1"/>
</dbReference>
<feature type="domain" description="RNA polymerase sigma factor 70 region 4 type 2" evidence="6">
    <location>
        <begin position="117"/>
        <end position="169"/>
    </location>
</feature>
<evidence type="ECO:0000256" key="1">
    <source>
        <dbReference type="ARBA" id="ARBA00010641"/>
    </source>
</evidence>
<feature type="domain" description="RNA polymerase sigma-70 region 2" evidence="5">
    <location>
        <begin position="23"/>
        <end position="89"/>
    </location>
</feature>
<dbReference type="InterPro" id="IPR036388">
    <property type="entry name" value="WH-like_DNA-bd_sf"/>
</dbReference>
<dbReference type="SUPFAM" id="SSF88659">
    <property type="entry name" value="Sigma3 and sigma4 domains of RNA polymerase sigma factors"/>
    <property type="match status" value="1"/>
</dbReference>
<sequence>MRTEDGELVRQTLTGDQAAFAELVNRYRDAACGVAYHYLGGFDDAQDAVQEAFVHTYLHLNQLSDPGKFAPWLRRITANACADLLRRRGDRLVSLDEEEARAMSGSEQDPERLAARRVVRQALERLSEKTRLAVTLFYIDGYSQEEVAGFLEVPVNTVRSRLRRAKQKLREEMMDMVTDVLTEGKPDPQFTRRVVEEALRRAEESRKAHAAGDALRHYDEALEAVEKLPPDAEQQRLKMDVLYRKGAASWFPRGKEEVIKHYEQALAIAEALGDRQNQAIKLSGLGHAYASYNRQKAEEYYQKALKTYQELGDAQGQANCLKALGGQHFFAKEVAPGKRYIEQALPLFEEASSQEWVAVCRGILNLAAEVGEERFPKLIAWSGWCDVLEQQGDTVSFVSQPGFGWCERKEIPATLDINSVFYQVSSLNKFLDASVPIGGGWSGDAFSYSYQPLRATVTVKSASERVTVPAGTFERCLLTEHVTTESDLPDDAPEREKQLNRKVRCGTRRAWYAPGVGLVQLHVQQAEGAEAMIQLREFSVQGEGDDYLPLSIDNSWTYGWADILPEYVAKEVYRVAANVGDTWYLENWRYCMWEEVS</sequence>
<dbReference type="InterPro" id="IPR013249">
    <property type="entry name" value="RNA_pol_sigma70_r4_t2"/>
</dbReference>
<evidence type="ECO:0000313" key="8">
    <source>
        <dbReference type="Proteomes" id="UP000178606"/>
    </source>
</evidence>
<dbReference type="PANTHER" id="PTHR43133:SF51">
    <property type="entry name" value="RNA POLYMERASE SIGMA FACTOR"/>
    <property type="match status" value="1"/>
</dbReference>
<evidence type="ECO:0000256" key="4">
    <source>
        <dbReference type="ARBA" id="ARBA00023163"/>
    </source>
</evidence>
<dbReference type="InterPro" id="IPR011990">
    <property type="entry name" value="TPR-like_helical_dom_sf"/>
</dbReference>
<accession>A0A1F6C9Z5</accession>
<keyword evidence="2" id="KW-0805">Transcription regulation</keyword>
<dbReference type="InterPro" id="IPR039425">
    <property type="entry name" value="RNA_pol_sigma-70-like"/>
</dbReference>
<dbReference type="EMBL" id="MFKF01000351">
    <property type="protein sequence ID" value="OGG45975.1"/>
    <property type="molecule type" value="Genomic_DNA"/>
</dbReference>
<evidence type="ECO:0000313" key="7">
    <source>
        <dbReference type="EMBL" id="OGG45975.1"/>
    </source>
</evidence>
<keyword evidence="3" id="KW-0731">Sigma factor</keyword>
<organism evidence="7 8">
    <name type="scientific">Handelsmanbacteria sp. (strain RIFCSPLOWO2_12_FULL_64_10)</name>
    <dbReference type="NCBI Taxonomy" id="1817868"/>
    <lineage>
        <taxon>Bacteria</taxon>
        <taxon>Candidatus Handelsmaniibacteriota</taxon>
    </lineage>
</organism>
<dbReference type="InterPro" id="IPR007627">
    <property type="entry name" value="RNA_pol_sigma70_r2"/>
</dbReference>
<dbReference type="Gene3D" id="1.10.10.10">
    <property type="entry name" value="Winged helix-like DNA-binding domain superfamily/Winged helix DNA-binding domain"/>
    <property type="match status" value="1"/>
</dbReference>
<dbReference type="SUPFAM" id="SSF88946">
    <property type="entry name" value="Sigma2 domain of RNA polymerase sigma factors"/>
    <property type="match status" value="1"/>
</dbReference>
<comment type="caution">
    <text evidence="7">The sequence shown here is derived from an EMBL/GenBank/DDBJ whole genome shotgun (WGS) entry which is preliminary data.</text>
</comment>
<dbReference type="PANTHER" id="PTHR43133">
    <property type="entry name" value="RNA POLYMERASE ECF-TYPE SIGMA FACTO"/>
    <property type="match status" value="1"/>
</dbReference>
<dbReference type="InterPro" id="IPR013325">
    <property type="entry name" value="RNA_pol_sigma_r2"/>
</dbReference>
<keyword evidence="4" id="KW-0804">Transcription</keyword>
<dbReference type="Pfam" id="PF04542">
    <property type="entry name" value="Sigma70_r2"/>
    <property type="match status" value="1"/>
</dbReference>